<dbReference type="Proteomes" id="UP000663873">
    <property type="component" value="Unassembled WGS sequence"/>
</dbReference>
<name>A0A821F4H4_9BILA</name>
<dbReference type="AlphaFoldDB" id="A0A821F4H4"/>
<proteinExistence type="predicted"/>
<keyword evidence="3" id="KW-1185">Reference proteome</keyword>
<accession>A0A821F4H4</accession>
<feature type="compositionally biased region" description="Polar residues" evidence="1">
    <location>
        <begin position="1"/>
        <end position="10"/>
    </location>
</feature>
<reference evidence="2" key="1">
    <citation type="submission" date="2021-02" db="EMBL/GenBank/DDBJ databases">
        <authorList>
            <person name="Nowell W R."/>
        </authorList>
    </citation>
    <scope>NUCLEOTIDE SEQUENCE</scope>
</reference>
<evidence type="ECO:0000313" key="3">
    <source>
        <dbReference type="Proteomes" id="UP000663873"/>
    </source>
</evidence>
<evidence type="ECO:0000256" key="1">
    <source>
        <dbReference type="SAM" id="MobiDB-lite"/>
    </source>
</evidence>
<comment type="caution">
    <text evidence="2">The sequence shown here is derived from an EMBL/GenBank/DDBJ whole genome shotgun (WGS) entry which is preliminary data.</text>
</comment>
<gene>
    <name evidence="2" type="ORF">UJA718_LOCUS33395</name>
</gene>
<dbReference type="EMBL" id="CAJOBP010029343">
    <property type="protein sequence ID" value="CAF4645506.1"/>
    <property type="molecule type" value="Genomic_DNA"/>
</dbReference>
<sequence>MRSRSNSSPDVTPIITKISPSNVADIKEEIDNTSSSLDDEDELTEEEKIQHRQTLTEPPLTLLINTNS</sequence>
<organism evidence="2 3">
    <name type="scientific">Rotaria socialis</name>
    <dbReference type="NCBI Taxonomy" id="392032"/>
    <lineage>
        <taxon>Eukaryota</taxon>
        <taxon>Metazoa</taxon>
        <taxon>Spiralia</taxon>
        <taxon>Gnathifera</taxon>
        <taxon>Rotifera</taxon>
        <taxon>Eurotatoria</taxon>
        <taxon>Bdelloidea</taxon>
        <taxon>Philodinida</taxon>
        <taxon>Philodinidae</taxon>
        <taxon>Rotaria</taxon>
    </lineage>
</organism>
<evidence type="ECO:0000313" key="2">
    <source>
        <dbReference type="EMBL" id="CAF4645506.1"/>
    </source>
</evidence>
<feature type="region of interest" description="Disordered" evidence="1">
    <location>
        <begin position="1"/>
        <end position="68"/>
    </location>
</feature>
<protein>
    <submittedName>
        <fullName evidence="2">Uncharacterized protein</fullName>
    </submittedName>
</protein>